<accession>A0A375JD44</accession>
<reference evidence="2 3" key="1">
    <citation type="submission" date="2018-01" db="EMBL/GenBank/DDBJ databases">
        <authorList>
            <person name="Gaut B.S."/>
            <person name="Morton B.R."/>
            <person name="Clegg M.T."/>
            <person name="Duvall M.R."/>
        </authorList>
    </citation>
    <scope>NUCLEOTIDE SEQUENCE [LARGE SCALE GENOMIC DNA]</scope>
    <source>
        <strain evidence="2">Cupriavidus taiwanensis cmp 52</strain>
    </source>
</reference>
<dbReference type="EMBL" id="OVTA01000138">
    <property type="protein sequence ID" value="SPS03094.1"/>
    <property type="molecule type" value="Genomic_DNA"/>
</dbReference>
<evidence type="ECO:0000256" key="1">
    <source>
        <dbReference type="SAM" id="MobiDB-lite"/>
    </source>
</evidence>
<protein>
    <submittedName>
        <fullName evidence="2">Uncharacterized protein</fullName>
    </submittedName>
</protein>
<feature type="compositionally biased region" description="Low complexity" evidence="1">
    <location>
        <begin position="106"/>
        <end position="119"/>
    </location>
</feature>
<gene>
    <name evidence="2" type="ORF">CBM2634_U90006</name>
</gene>
<feature type="region of interest" description="Disordered" evidence="1">
    <location>
        <begin position="80"/>
        <end position="155"/>
    </location>
</feature>
<evidence type="ECO:0000313" key="2">
    <source>
        <dbReference type="EMBL" id="SPS03094.1"/>
    </source>
</evidence>
<dbReference type="AlphaFoldDB" id="A0A375JD44"/>
<organism evidence="2 3">
    <name type="scientific">Cupriavidus taiwanensis</name>
    <dbReference type="NCBI Taxonomy" id="164546"/>
    <lineage>
        <taxon>Bacteria</taxon>
        <taxon>Pseudomonadati</taxon>
        <taxon>Pseudomonadota</taxon>
        <taxon>Betaproteobacteria</taxon>
        <taxon>Burkholderiales</taxon>
        <taxon>Burkholderiaceae</taxon>
        <taxon>Cupriavidus</taxon>
    </lineage>
</organism>
<dbReference type="Proteomes" id="UP000256805">
    <property type="component" value="Unassembled WGS sequence"/>
</dbReference>
<name>A0A375JD44_9BURK</name>
<proteinExistence type="predicted"/>
<evidence type="ECO:0000313" key="3">
    <source>
        <dbReference type="Proteomes" id="UP000256805"/>
    </source>
</evidence>
<sequence length="155" mass="16221">MELLRAFGPQDDYLGNAELSRLPYTLATLGYLTYIEATEKYRLGQGAMVLGHRYVGGAGIREIAQPLMQSLAFAAGGQQRGAGAGLPAPPRPACGPGSGHGRRPHGLTAAATGTTSSAGNRIRPCTTPASRSGCWPHWRARPAPGCREGPLSRQA</sequence>